<dbReference type="Proteomes" id="UP000283601">
    <property type="component" value="Unassembled WGS sequence"/>
</dbReference>
<protein>
    <submittedName>
        <fullName evidence="1">Uncharacterized protein</fullName>
    </submittedName>
</protein>
<reference evidence="1 2" key="1">
    <citation type="submission" date="2018-08" db="EMBL/GenBank/DDBJ databases">
        <title>A genome reference for cultivated species of the human gut microbiota.</title>
        <authorList>
            <person name="Zou Y."/>
            <person name="Xue W."/>
            <person name="Luo G."/>
        </authorList>
    </citation>
    <scope>NUCLEOTIDE SEQUENCE [LARGE SCALE GENOMIC DNA]</scope>
    <source>
        <strain evidence="1 2">AM29-12AC</strain>
    </source>
</reference>
<proteinExistence type="predicted"/>
<dbReference type="InterPro" id="IPR046573">
    <property type="entry name" value="DUF6633"/>
</dbReference>
<evidence type="ECO:0000313" key="2">
    <source>
        <dbReference type="Proteomes" id="UP000283601"/>
    </source>
</evidence>
<dbReference type="AlphaFoldDB" id="A0A414IL87"/>
<organism evidence="1 2">
    <name type="scientific">Bacteroides uniformis</name>
    <dbReference type="NCBI Taxonomy" id="820"/>
    <lineage>
        <taxon>Bacteria</taxon>
        <taxon>Pseudomonadati</taxon>
        <taxon>Bacteroidota</taxon>
        <taxon>Bacteroidia</taxon>
        <taxon>Bacteroidales</taxon>
        <taxon>Bacteroidaceae</taxon>
        <taxon>Bacteroides</taxon>
    </lineage>
</organism>
<accession>A0A414IL87</accession>
<comment type="caution">
    <text evidence="1">The sequence shown here is derived from an EMBL/GenBank/DDBJ whole genome shotgun (WGS) entry which is preliminary data.</text>
</comment>
<dbReference type="EMBL" id="QSJZ01000003">
    <property type="protein sequence ID" value="RHE24502.1"/>
    <property type="molecule type" value="Genomic_DNA"/>
</dbReference>
<sequence>MLATITKETFLREFSVPAVQVACRAVNSYPAVFSANTPALIEIEQAYGYDCLQAYLEGWLVNLREFVNVGKKMTDAQTFETAMIILQDYKFLTIADINLLFKRAKSGYYGNLYDRLDGQIILGWFRRYFSERCGAAEEESINEASRYKSDPYDRTCEWLSEREHEFKKWRMKHFTDGRR</sequence>
<gene>
    <name evidence="1" type="ORF">DW758_06105</name>
</gene>
<evidence type="ECO:0000313" key="1">
    <source>
        <dbReference type="EMBL" id="RHE24502.1"/>
    </source>
</evidence>
<name>A0A414IL87_BACUN</name>
<dbReference type="Pfam" id="PF20338">
    <property type="entry name" value="DUF6633"/>
    <property type="match status" value="1"/>
</dbReference>